<name>A0ABS6Y7I3_9BACT</name>
<organism evidence="2 3">
    <name type="scientific">Prevotella melaninogenica</name>
    <dbReference type="NCBI Taxonomy" id="28132"/>
    <lineage>
        <taxon>Bacteria</taxon>
        <taxon>Pseudomonadati</taxon>
        <taxon>Bacteroidota</taxon>
        <taxon>Bacteroidia</taxon>
        <taxon>Bacteroidales</taxon>
        <taxon>Prevotellaceae</taxon>
        <taxon>Prevotella</taxon>
    </lineage>
</organism>
<proteinExistence type="predicted"/>
<feature type="domain" description="DUF4099" evidence="1">
    <location>
        <begin position="7"/>
        <end position="88"/>
    </location>
</feature>
<sequence length="252" mass="28805">MEYVDKFDESEIPFEALGKFGITQQMIDDLPEQVMLLLTTGQYTPVMVLNTSNEASQTIETKARISLVRNTDGSVSLRFAPYWESADLEEFSVEEQQKLMNGLVIMREEDTHLYYAQLDTMTNQVMRVPVELIQHNIDSFFQKGHIDETNKQYVINGQLAEIRSNTSPDVVTVGIDLNETDGLRIVSGDAAAWKEEAYISDMPEYNFGFYGCWISDHNGHISYVPEDKYTEEIQSELMRTAGQNAVKSQMRR</sequence>
<accession>A0ABS6Y7I3</accession>
<evidence type="ECO:0000313" key="3">
    <source>
        <dbReference type="Proteomes" id="UP000812077"/>
    </source>
</evidence>
<dbReference type="Proteomes" id="UP000812077">
    <property type="component" value="Unassembled WGS sequence"/>
</dbReference>
<dbReference type="RefSeq" id="WP_219433906.1">
    <property type="nucleotide sequence ID" value="NZ_JAHXCP010000023.1"/>
</dbReference>
<dbReference type="InterPro" id="IPR025343">
    <property type="entry name" value="DUF4099"/>
</dbReference>
<keyword evidence="3" id="KW-1185">Reference proteome</keyword>
<reference evidence="2 3" key="1">
    <citation type="submission" date="2021-07" db="EMBL/GenBank/DDBJ databases">
        <title>Genomic diversity and antimicrobial resistance of Prevotella spp. isolated from chronic lung disease airways.</title>
        <authorList>
            <person name="Webb K.A."/>
            <person name="Olagoke O.S."/>
            <person name="Baird T."/>
            <person name="Neill J."/>
            <person name="Pham A."/>
            <person name="Wells T.J."/>
            <person name="Ramsay K.A."/>
            <person name="Bell S.C."/>
            <person name="Sarovich D.S."/>
            <person name="Price E.P."/>
        </authorList>
    </citation>
    <scope>NUCLEOTIDE SEQUENCE [LARGE SCALE GENOMIC DNA]</scope>
    <source>
        <strain evidence="2 3">SCHI0027.S.6</strain>
    </source>
</reference>
<gene>
    <name evidence="2" type="ORF">KZO77_10495</name>
</gene>
<evidence type="ECO:0000259" key="1">
    <source>
        <dbReference type="Pfam" id="PF13351"/>
    </source>
</evidence>
<dbReference type="EMBL" id="JAHXCP010000023">
    <property type="protein sequence ID" value="MBW4755447.1"/>
    <property type="molecule type" value="Genomic_DNA"/>
</dbReference>
<dbReference type="Pfam" id="PF13351">
    <property type="entry name" value="DUF4099"/>
    <property type="match status" value="1"/>
</dbReference>
<comment type="caution">
    <text evidence="2">The sequence shown here is derived from an EMBL/GenBank/DDBJ whole genome shotgun (WGS) entry which is preliminary data.</text>
</comment>
<protein>
    <submittedName>
        <fullName evidence="2">DUF4099 domain-containing protein</fullName>
    </submittedName>
</protein>
<evidence type="ECO:0000313" key="2">
    <source>
        <dbReference type="EMBL" id="MBW4755447.1"/>
    </source>
</evidence>